<dbReference type="AlphaFoldDB" id="A0AA85GJ28"/>
<dbReference type="Proteomes" id="UP000050792">
    <property type="component" value="Unassembled WGS sequence"/>
</dbReference>
<reference evidence="2" key="1">
    <citation type="submission" date="2022-06" db="EMBL/GenBank/DDBJ databases">
        <authorList>
            <person name="Berger JAMES D."/>
            <person name="Berger JAMES D."/>
        </authorList>
    </citation>
    <scope>NUCLEOTIDE SEQUENCE [LARGE SCALE GENOMIC DNA]</scope>
</reference>
<feature type="signal peptide" evidence="1">
    <location>
        <begin position="1"/>
        <end position="23"/>
    </location>
</feature>
<organism evidence="2 3">
    <name type="scientific">Schistosoma rodhaini</name>
    <dbReference type="NCBI Taxonomy" id="6188"/>
    <lineage>
        <taxon>Eukaryota</taxon>
        <taxon>Metazoa</taxon>
        <taxon>Spiralia</taxon>
        <taxon>Lophotrochozoa</taxon>
        <taxon>Platyhelminthes</taxon>
        <taxon>Trematoda</taxon>
        <taxon>Digenea</taxon>
        <taxon>Strigeidida</taxon>
        <taxon>Schistosomatoidea</taxon>
        <taxon>Schistosomatidae</taxon>
        <taxon>Schistosoma</taxon>
    </lineage>
</organism>
<evidence type="ECO:0000313" key="3">
    <source>
        <dbReference type="WBParaSite" id="SRDH1_99370.1"/>
    </source>
</evidence>
<accession>A0AA85GJ28</accession>
<evidence type="ECO:0000313" key="2">
    <source>
        <dbReference type="Proteomes" id="UP000050792"/>
    </source>
</evidence>
<keyword evidence="1" id="KW-0732">Signal</keyword>
<feature type="chain" id="PRO_5041728871" evidence="1">
    <location>
        <begin position="24"/>
        <end position="135"/>
    </location>
</feature>
<reference evidence="3" key="2">
    <citation type="submission" date="2023-11" db="UniProtKB">
        <authorList>
            <consortium name="WormBaseParasite"/>
        </authorList>
    </citation>
    <scope>IDENTIFICATION</scope>
</reference>
<protein>
    <submittedName>
        <fullName evidence="3">Uncharacterized protein</fullName>
    </submittedName>
</protein>
<keyword evidence="2" id="KW-1185">Reference proteome</keyword>
<dbReference type="WBParaSite" id="SRDH1_99370.1">
    <property type="protein sequence ID" value="SRDH1_99370.1"/>
    <property type="gene ID" value="SRDH1_99370"/>
</dbReference>
<sequence>MATLSGILYIITLFREIIRLVTSLAIESITDSTLILSSSSEGTISFDNSSRRGDSVFSSSLRSSCFNKELASDSTLERISLNCLKTAANSLLIRSVPSVRELELIIKLDMESSSNMCGISPLPLLSGATGNAEHG</sequence>
<proteinExistence type="predicted"/>
<evidence type="ECO:0000256" key="1">
    <source>
        <dbReference type="SAM" id="SignalP"/>
    </source>
</evidence>
<name>A0AA85GJ28_9TREM</name>